<evidence type="ECO:0000256" key="1">
    <source>
        <dbReference type="ARBA" id="ARBA00004651"/>
    </source>
</evidence>
<keyword evidence="7 12" id="KW-0472">Membrane</keyword>
<dbReference type="Proteomes" id="UP000180253">
    <property type="component" value="Unassembled WGS sequence"/>
</dbReference>
<dbReference type="Gene3D" id="3.30.450.20">
    <property type="entry name" value="PAS domain"/>
    <property type="match status" value="1"/>
</dbReference>
<dbReference type="InterPro" id="IPR033479">
    <property type="entry name" value="dCache_1"/>
</dbReference>
<keyword evidence="16" id="KW-1185">Reference proteome</keyword>
<comment type="caution">
    <text evidence="15">The sequence shown here is derived from an EMBL/GenBank/DDBJ whole genome shotgun (WGS) entry which is preliminary data.</text>
</comment>
<evidence type="ECO:0000259" key="14">
    <source>
        <dbReference type="PROSITE" id="PS50885"/>
    </source>
</evidence>
<dbReference type="CDD" id="cd12912">
    <property type="entry name" value="PDC2_MCP_like"/>
    <property type="match status" value="1"/>
</dbReference>
<dbReference type="Pfam" id="PF00015">
    <property type="entry name" value="MCPsignal"/>
    <property type="match status" value="1"/>
</dbReference>
<keyword evidence="2" id="KW-1003">Cell membrane</keyword>
<evidence type="ECO:0000256" key="12">
    <source>
        <dbReference type="SAM" id="Phobius"/>
    </source>
</evidence>
<feature type="coiled-coil region" evidence="11">
    <location>
        <begin position="369"/>
        <end position="396"/>
    </location>
</feature>
<dbReference type="GO" id="GO:0006935">
    <property type="term" value="P:chemotaxis"/>
    <property type="evidence" value="ECO:0007669"/>
    <property type="project" value="UniProtKB-KW"/>
</dbReference>
<evidence type="ECO:0000256" key="10">
    <source>
        <dbReference type="PROSITE-ProRule" id="PRU00284"/>
    </source>
</evidence>
<dbReference type="PROSITE" id="PS50111">
    <property type="entry name" value="CHEMOTAXIS_TRANSDUC_2"/>
    <property type="match status" value="1"/>
</dbReference>
<evidence type="ECO:0000256" key="2">
    <source>
        <dbReference type="ARBA" id="ARBA00022475"/>
    </source>
</evidence>
<feature type="transmembrane region" description="Helical" evidence="12">
    <location>
        <begin position="12"/>
        <end position="32"/>
    </location>
</feature>
<dbReference type="STRING" id="327939.BIW53_08765"/>
<dbReference type="SUPFAM" id="SSF58104">
    <property type="entry name" value="Methyl-accepting chemotaxis protein (MCP) signaling domain"/>
    <property type="match status" value="1"/>
</dbReference>
<evidence type="ECO:0000256" key="4">
    <source>
        <dbReference type="ARBA" id="ARBA00022500"/>
    </source>
</evidence>
<keyword evidence="4" id="KW-0145">Chemotaxis</keyword>
<dbReference type="OrthoDB" id="2489132at2"/>
<evidence type="ECO:0000313" key="16">
    <source>
        <dbReference type="Proteomes" id="UP000180253"/>
    </source>
</evidence>
<dbReference type="SMART" id="SM00283">
    <property type="entry name" value="MA"/>
    <property type="match status" value="1"/>
</dbReference>
<dbReference type="InterPro" id="IPR004089">
    <property type="entry name" value="MCPsignal_dom"/>
</dbReference>
<organism evidence="15 16">
    <name type="scientific">Pseudoalteromonas byunsanensis</name>
    <dbReference type="NCBI Taxonomy" id="327939"/>
    <lineage>
        <taxon>Bacteria</taxon>
        <taxon>Pseudomonadati</taxon>
        <taxon>Pseudomonadota</taxon>
        <taxon>Gammaproteobacteria</taxon>
        <taxon>Alteromonadales</taxon>
        <taxon>Pseudoalteromonadaceae</taxon>
        <taxon>Pseudoalteromonas</taxon>
    </lineage>
</organism>
<dbReference type="SUPFAM" id="SSF103190">
    <property type="entry name" value="Sensory domain-like"/>
    <property type="match status" value="1"/>
</dbReference>
<dbReference type="GO" id="GO:0007165">
    <property type="term" value="P:signal transduction"/>
    <property type="evidence" value="ECO:0007669"/>
    <property type="project" value="UniProtKB-KW"/>
</dbReference>
<evidence type="ECO:0000256" key="8">
    <source>
        <dbReference type="ARBA" id="ARBA00023224"/>
    </source>
</evidence>
<dbReference type="PROSITE" id="PS50885">
    <property type="entry name" value="HAMP"/>
    <property type="match status" value="1"/>
</dbReference>
<feature type="domain" description="Methyl-accepting transducer" evidence="13">
    <location>
        <begin position="375"/>
        <end position="611"/>
    </location>
</feature>
<evidence type="ECO:0008006" key="17">
    <source>
        <dbReference type="Google" id="ProtNLM"/>
    </source>
</evidence>
<dbReference type="RefSeq" id="WP_070991468.1">
    <property type="nucleotide sequence ID" value="NZ_CBCSHD010000001.1"/>
</dbReference>
<dbReference type="InterPro" id="IPR029151">
    <property type="entry name" value="Sensor-like_sf"/>
</dbReference>
<name>A0A1S1N8R2_9GAMM</name>
<keyword evidence="6 12" id="KW-1133">Transmembrane helix</keyword>
<dbReference type="CDD" id="cd06225">
    <property type="entry name" value="HAMP"/>
    <property type="match status" value="1"/>
</dbReference>
<dbReference type="Pfam" id="PF00672">
    <property type="entry name" value="HAMP"/>
    <property type="match status" value="1"/>
</dbReference>
<keyword evidence="8 10" id="KW-0807">Transducer</keyword>
<evidence type="ECO:0000256" key="7">
    <source>
        <dbReference type="ARBA" id="ARBA00023136"/>
    </source>
</evidence>
<evidence type="ECO:0000256" key="3">
    <source>
        <dbReference type="ARBA" id="ARBA00022481"/>
    </source>
</evidence>
<dbReference type="Pfam" id="PF02743">
    <property type="entry name" value="dCache_1"/>
    <property type="match status" value="1"/>
</dbReference>
<accession>A0A1S1N8R2</accession>
<keyword evidence="11" id="KW-0175">Coiled coil</keyword>
<dbReference type="AlphaFoldDB" id="A0A1S1N8R2"/>
<dbReference type="CDD" id="cd11386">
    <property type="entry name" value="MCP_signal"/>
    <property type="match status" value="1"/>
</dbReference>
<comment type="subcellular location">
    <subcellularLocation>
        <location evidence="1">Cell membrane</location>
        <topology evidence="1">Multi-pass membrane protein</topology>
    </subcellularLocation>
</comment>
<keyword evidence="3" id="KW-0488">Methylation</keyword>
<reference evidence="15 16" key="1">
    <citation type="submission" date="2016-10" db="EMBL/GenBank/DDBJ databases">
        <title>Pseudoalteromonas amylolytica sp. nov., isolated from the surface seawater.</title>
        <authorList>
            <person name="Wu Y.-H."/>
            <person name="Cheng H."/>
            <person name="Jin X.-B."/>
            <person name="Wang C.-S."/>
            <person name="Xu X.-W."/>
        </authorList>
    </citation>
    <scope>NUCLEOTIDE SEQUENCE [LARGE SCALE GENOMIC DNA]</scope>
    <source>
        <strain evidence="15 16">JCM 12483</strain>
    </source>
</reference>
<dbReference type="Gene3D" id="1.10.287.950">
    <property type="entry name" value="Methyl-accepting chemotaxis protein"/>
    <property type="match status" value="1"/>
</dbReference>
<evidence type="ECO:0000256" key="5">
    <source>
        <dbReference type="ARBA" id="ARBA00022692"/>
    </source>
</evidence>
<proteinExistence type="inferred from homology"/>
<sequence>MLTFFKNLSIKYKLIVSMATALLLAISILAVLNNILTTNVLKDRLEEDELPFVMQTVRLKIENEMSSSINASKQIAQNNYLIKWLENGEPKADRNDLQAYLARLNSANNAGETFIGSWKTKDYFTQDGYIKTMSQSQPLDSWFFQFFKSNPDYDTGIGPNKVTGKLTLFINYAIKNSGKTIGVAGMGVSMQGLVDYINNFKIGQTGYAFVVSGDGKVKIHSDTQLVDKASLNSMPGLKEQANQLIGHKSFTLRDATIDGKAYFAASDYIAALDWYVIGVIPQNEVFGALSQATRNSALIAVIVVVLFLFLSVFVARGISAPIERISLALSQIAKGEADLRQRLPVESKDELGALATNFNAFTGQLHTIIQQVQQSCHQLRDKVQEVNELNKQTSKELTVQRDKTIQVATAVTQMGATIEEIACNATETASAAQNASAKVAEGDAVVKKTIGYIEQLASEMTTSAQVINELAQHTESIGTILSVIRGISEQTNLLALNAAIEAARAGEQGRGFAVVADEVRSLAMRTQKSTEEIQQMIEKLQSGSENAVKAIETGRLQMDKSVTSSTKAGEALSAIDQSVDIIESMSTQVATATEQQNVVVNEINNNVVGISDVTASTADAAESSLVACEALYQLTQDLDEVVCRFKV</sequence>
<dbReference type="PANTHER" id="PTHR32089">
    <property type="entry name" value="METHYL-ACCEPTING CHEMOTAXIS PROTEIN MCPB"/>
    <property type="match status" value="1"/>
</dbReference>
<feature type="transmembrane region" description="Helical" evidence="12">
    <location>
        <begin position="297"/>
        <end position="315"/>
    </location>
</feature>
<evidence type="ECO:0000256" key="11">
    <source>
        <dbReference type="SAM" id="Coils"/>
    </source>
</evidence>
<dbReference type="FunFam" id="1.10.287.950:FF:000001">
    <property type="entry name" value="Methyl-accepting chemotaxis sensory transducer"/>
    <property type="match status" value="1"/>
</dbReference>
<protein>
    <recommendedName>
        <fullName evidence="17">Chemotaxis protein</fullName>
    </recommendedName>
</protein>
<dbReference type="InterPro" id="IPR003660">
    <property type="entry name" value="HAMP_dom"/>
</dbReference>
<dbReference type="PANTHER" id="PTHR32089:SF39">
    <property type="entry name" value="METHYL-ACCEPTING CHEMOTAXIS PROTEIN HLYB"/>
    <property type="match status" value="1"/>
</dbReference>
<dbReference type="EMBL" id="MNAN01000028">
    <property type="protein sequence ID" value="OHU95898.1"/>
    <property type="molecule type" value="Genomic_DNA"/>
</dbReference>
<keyword evidence="5 12" id="KW-0812">Transmembrane</keyword>
<evidence type="ECO:0000256" key="6">
    <source>
        <dbReference type="ARBA" id="ARBA00022989"/>
    </source>
</evidence>
<comment type="similarity">
    <text evidence="9">Belongs to the methyl-accepting chemotaxis (MCP) protein family.</text>
</comment>
<dbReference type="SMART" id="SM00304">
    <property type="entry name" value="HAMP"/>
    <property type="match status" value="1"/>
</dbReference>
<evidence type="ECO:0000313" key="15">
    <source>
        <dbReference type="EMBL" id="OHU95898.1"/>
    </source>
</evidence>
<dbReference type="GO" id="GO:0005886">
    <property type="term" value="C:plasma membrane"/>
    <property type="evidence" value="ECO:0007669"/>
    <property type="project" value="UniProtKB-SubCell"/>
</dbReference>
<feature type="domain" description="HAMP" evidence="14">
    <location>
        <begin position="316"/>
        <end position="370"/>
    </location>
</feature>
<evidence type="ECO:0000259" key="13">
    <source>
        <dbReference type="PROSITE" id="PS50111"/>
    </source>
</evidence>
<gene>
    <name evidence="15" type="ORF">BIW53_08765</name>
</gene>
<evidence type="ECO:0000256" key="9">
    <source>
        <dbReference type="ARBA" id="ARBA00029447"/>
    </source>
</evidence>